<evidence type="ECO:0000313" key="1">
    <source>
        <dbReference type="EMBL" id="MZI93252.1"/>
    </source>
</evidence>
<keyword evidence="2" id="KW-1185">Reference proteome</keyword>
<dbReference type="EMBL" id="WEKT01000011">
    <property type="protein sequence ID" value="MZI93252.1"/>
    <property type="molecule type" value="Genomic_DNA"/>
</dbReference>
<comment type="caution">
    <text evidence="1">The sequence shown here is derived from an EMBL/GenBank/DDBJ whole genome shotgun (WGS) entry which is preliminary data.</text>
</comment>
<proteinExistence type="predicted"/>
<sequence length="68" mass="7631">MSEPDIYFGEILNGYFDADKQERRFKATCAALTLLKHTANLSEISTIRALETSIPKVADGIQKTLEKK</sequence>
<accession>A0A7X4LKE2</accession>
<dbReference type="AlphaFoldDB" id="A0A7X4LKE2"/>
<protein>
    <submittedName>
        <fullName evidence="1">Uncharacterized protein</fullName>
    </submittedName>
</protein>
<evidence type="ECO:0000313" key="2">
    <source>
        <dbReference type="Proteomes" id="UP000462621"/>
    </source>
</evidence>
<gene>
    <name evidence="1" type="ORF">F9817_08585</name>
</gene>
<organism evidence="1 2">
    <name type="scientific">Vibrio eleionomae</name>
    <dbReference type="NCBI Taxonomy" id="2653505"/>
    <lineage>
        <taxon>Bacteria</taxon>
        <taxon>Pseudomonadati</taxon>
        <taxon>Pseudomonadota</taxon>
        <taxon>Gammaproteobacteria</taxon>
        <taxon>Vibrionales</taxon>
        <taxon>Vibrionaceae</taxon>
        <taxon>Vibrio</taxon>
    </lineage>
</organism>
<name>A0A7X4LKE2_9VIBR</name>
<reference evidence="1 2" key="1">
    <citation type="submission" date="2019-10" db="EMBL/GenBank/DDBJ databases">
        <title>Vibrio sp. nov. isolated from a shrimp pond.</title>
        <authorList>
            <person name="Gomez-Gil B."/>
            <person name="Enciso-Ibarra J."/>
            <person name="Enciso-Ibarra K."/>
            <person name="Bolan-Mejia C."/>
        </authorList>
    </citation>
    <scope>NUCLEOTIDE SEQUENCE [LARGE SCALE GENOMIC DNA]</scope>
    <source>
        <strain evidence="1 2">CAIM 722</strain>
    </source>
</reference>
<dbReference type="RefSeq" id="WP_161154551.1">
    <property type="nucleotide sequence ID" value="NZ_WEKT01000011.1"/>
</dbReference>
<dbReference type="Proteomes" id="UP000462621">
    <property type="component" value="Unassembled WGS sequence"/>
</dbReference>